<dbReference type="Pfam" id="PF01400">
    <property type="entry name" value="Astacin"/>
    <property type="match status" value="1"/>
</dbReference>
<dbReference type="EC" id="3.4.24.-" evidence="8"/>
<evidence type="ECO:0000259" key="12">
    <source>
        <dbReference type="PROSITE" id="PS50060"/>
    </source>
</evidence>
<dbReference type="GO" id="GO:0004222">
    <property type="term" value="F:metalloendopeptidase activity"/>
    <property type="evidence" value="ECO:0007669"/>
    <property type="project" value="UniProtKB-UniRule"/>
</dbReference>
<feature type="disulfide bond" evidence="7">
    <location>
        <begin position="436"/>
        <end position="445"/>
    </location>
</feature>
<dbReference type="EMBL" id="CAJPWZ010002390">
    <property type="protein sequence ID" value="CAG2237474.1"/>
    <property type="molecule type" value="Genomic_DNA"/>
</dbReference>
<evidence type="ECO:0000313" key="15">
    <source>
        <dbReference type="Proteomes" id="UP000683360"/>
    </source>
</evidence>
<dbReference type="PRINTS" id="PR00480">
    <property type="entry name" value="ASTACIN"/>
</dbReference>
<comment type="caution">
    <text evidence="14">The sequence shown here is derived from an EMBL/GenBank/DDBJ whole genome shotgun (WGS) entry which is preliminary data.</text>
</comment>
<feature type="domain" description="Peptidase M12A" evidence="13">
    <location>
        <begin position="1"/>
        <end position="98"/>
    </location>
</feature>
<evidence type="ECO:0000256" key="8">
    <source>
        <dbReference type="RuleBase" id="RU361183"/>
    </source>
</evidence>
<evidence type="ECO:0000256" key="2">
    <source>
        <dbReference type="ARBA" id="ARBA00022723"/>
    </source>
</evidence>
<keyword evidence="15" id="KW-1185">Reference proteome</keyword>
<dbReference type="PROSITE" id="PS01180">
    <property type="entry name" value="CUB"/>
    <property type="match status" value="1"/>
</dbReference>
<keyword evidence="2 8" id="KW-0479">Metal-binding</keyword>
<dbReference type="GO" id="GO:0006508">
    <property type="term" value="P:proteolysis"/>
    <property type="evidence" value="ECO:0007669"/>
    <property type="project" value="UniProtKB-KW"/>
</dbReference>
<evidence type="ECO:0000313" key="14">
    <source>
        <dbReference type="EMBL" id="CAG2237474.1"/>
    </source>
</evidence>
<dbReference type="CDD" id="cd00041">
    <property type="entry name" value="CUB"/>
    <property type="match status" value="1"/>
</dbReference>
<dbReference type="CDD" id="cd06263">
    <property type="entry name" value="MAM"/>
    <property type="match status" value="3"/>
</dbReference>
<evidence type="ECO:0000256" key="6">
    <source>
        <dbReference type="ARBA" id="ARBA00023157"/>
    </source>
</evidence>
<dbReference type="PROSITE" id="PS50060">
    <property type="entry name" value="MAM_2"/>
    <property type="match status" value="3"/>
</dbReference>
<keyword evidence="6 7" id="KW-1015">Disulfide bond</keyword>
<feature type="domain" description="EGF-like" evidence="11">
    <location>
        <begin position="409"/>
        <end position="446"/>
    </location>
</feature>
<feature type="disulfide bond" evidence="7">
    <location>
        <begin position="413"/>
        <end position="423"/>
    </location>
</feature>
<dbReference type="InterPro" id="IPR051560">
    <property type="entry name" value="MAM_domain-containing"/>
</dbReference>
<dbReference type="InterPro" id="IPR000998">
    <property type="entry name" value="MAM_dom"/>
</dbReference>
<dbReference type="PROSITE" id="PS00022">
    <property type="entry name" value="EGF_1"/>
    <property type="match status" value="1"/>
</dbReference>
<evidence type="ECO:0000256" key="9">
    <source>
        <dbReference type="SAM" id="MobiDB-lite"/>
    </source>
</evidence>
<evidence type="ECO:0000256" key="3">
    <source>
        <dbReference type="ARBA" id="ARBA00022801"/>
    </source>
</evidence>
<feature type="domain" description="MAM" evidence="12">
    <location>
        <begin position="776"/>
        <end position="936"/>
    </location>
</feature>
<reference evidence="14" key="1">
    <citation type="submission" date="2021-03" db="EMBL/GenBank/DDBJ databases">
        <authorList>
            <person name="Bekaert M."/>
        </authorList>
    </citation>
    <scope>NUCLEOTIDE SEQUENCE</scope>
</reference>
<feature type="region of interest" description="Disordered" evidence="9">
    <location>
        <begin position="615"/>
        <end position="771"/>
    </location>
</feature>
<dbReference type="Gene3D" id="3.40.390.10">
    <property type="entry name" value="Collagenase (Catalytic Domain)"/>
    <property type="match status" value="1"/>
</dbReference>
<keyword evidence="4 8" id="KW-0862">Zinc</keyword>
<keyword evidence="5 8" id="KW-0482">Metalloprotease</keyword>
<feature type="domain" description="MAM" evidence="12">
    <location>
        <begin position="454"/>
        <end position="613"/>
    </location>
</feature>
<dbReference type="PROSITE" id="PS50026">
    <property type="entry name" value="EGF_3"/>
    <property type="match status" value="1"/>
</dbReference>
<dbReference type="PANTHER" id="PTHR23282:SF101">
    <property type="entry name" value="MAM DOMAIN-CONTAINING PROTEIN"/>
    <property type="match status" value="1"/>
</dbReference>
<dbReference type="PANTHER" id="PTHR23282">
    <property type="entry name" value="APICAL ENDOSOMAL GLYCOPROTEIN PRECURSOR"/>
    <property type="match status" value="1"/>
</dbReference>
<dbReference type="SUPFAM" id="SSF49854">
    <property type="entry name" value="Spermadhesin, CUB domain"/>
    <property type="match status" value="1"/>
</dbReference>
<dbReference type="Gene3D" id="2.60.120.200">
    <property type="match status" value="3"/>
</dbReference>
<name>A0A8S3U0V5_MYTED</name>
<evidence type="ECO:0000256" key="1">
    <source>
        <dbReference type="ARBA" id="ARBA00022670"/>
    </source>
</evidence>
<comment type="cofactor">
    <cofactor evidence="8">
        <name>Zn(2+)</name>
        <dbReference type="ChEBI" id="CHEBI:29105"/>
    </cofactor>
    <text evidence="8">Binds 1 zinc ion per subunit.</text>
</comment>
<keyword evidence="1 8" id="KW-0645">Protease</keyword>
<feature type="domain" description="CUB" evidence="10">
    <location>
        <begin position="289"/>
        <end position="409"/>
    </location>
</feature>
<dbReference type="GO" id="GO:0016020">
    <property type="term" value="C:membrane"/>
    <property type="evidence" value="ECO:0007669"/>
    <property type="project" value="InterPro"/>
</dbReference>
<dbReference type="Pfam" id="PF00431">
    <property type="entry name" value="CUB"/>
    <property type="match status" value="1"/>
</dbReference>
<feature type="domain" description="MAM" evidence="12">
    <location>
        <begin position="939"/>
        <end position="1102"/>
    </location>
</feature>
<dbReference type="SMART" id="SM00137">
    <property type="entry name" value="MAM"/>
    <property type="match status" value="3"/>
</dbReference>
<dbReference type="InterPro" id="IPR000742">
    <property type="entry name" value="EGF"/>
</dbReference>
<dbReference type="InterPro" id="IPR001506">
    <property type="entry name" value="Peptidase_M12A"/>
</dbReference>
<keyword evidence="3 8" id="KW-0378">Hydrolase</keyword>
<dbReference type="SUPFAM" id="SSF57196">
    <property type="entry name" value="EGF/Laminin"/>
    <property type="match status" value="1"/>
</dbReference>
<dbReference type="SUPFAM" id="SSF49899">
    <property type="entry name" value="Concanavalin A-like lectins/glucanases"/>
    <property type="match status" value="3"/>
</dbReference>
<accession>A0A8S3U0V5</accession>
<sequence length="1116" mass="121320">MLHALGAKHEMSRPDRDNYVQIMWDRLSMGANNFVKSKVSTIYPYDLSSGLQYASRSFTNNGMKTIVVRDVRLEFLASLGNDLMYYDIAEVNSVYKCAEYKEIDVDTKIKGSSLFFSKSGSKYVEKVSTPKALAIFDTSKSKFGLFEQTSSNEVNGNCHTYCVTAAVTTTYSEVREAARQIMQGPVSACTYNTLVYRFTDKDGHTHDGYDDDRNYGIGSRILDYLKDIDAPNITIISSRTPASGTAKIDNCPSLGCKNGGFTLWNCTCYCPDVLTGDLCEQPISNDASCGGIINVPMGTEVTLTSPNYPNNYDTDLSCTWIIKGVENNILRGTIVDMEISNNDYACYHWMEIRYNMMGQKGPERCGSTNHEVWDTTVDEEMNTMIIIFDSFVGSDKAPGRGFKMNFVSIGTGCLSNPCKFGSCDSPINTDSYVCTCDYGFKGINCTELSEYASIGCTAEMGEYCVLIQEPTTDEMNWDTSSKAPYIYSGPQMAKEGFIFLYLHSSGKTESGDKAVMSTQVDFPKVDRCLSFWYHMYSYTPISMGFMNVFVSDSTGQDTSVFSKNATQGKQWLYQEIDIPAVDNLKVSFVGTRNGWMSYMAVDDIWLIPGTCASPLTSTTTTSTTTPTTSTPTTTTPTTTTPTTTAPTTTTPTTTTPTTTPAPTTTTPTTTTPTTTTPTTTPPTTTTPTTTTPTTTTPAPTTTTPTTTTPTTTTPTTTTPTTTTPTTTTPTTTTPTTTTPTTTTPTTTTPTTTTPAPTTTTPTTTTNPGVTSTSVSYSCGFESSEDDCIFENSNNGDFDWQLGQTGGTPTLGTGPATAYSGDKYAYIEVTKKRKNKVAILSTLNKVLDASNYCLQFHYHMRGAGSGSLSVSVQEYGYASSLDNVFTANGNQGDRWMFASINIPYHTDLYIEIKADKGGNKGDIAIDEIVLSTGECTSDLFVCGFELLDETCIFRNKGNDDFDWKLGQLNTPTQKTGPTDAYSGNQYAYIEVNKKESGEVAVLSTDGTVLAASEYCLEFYYHMYGAHIGNLVVYIGEKGSGTWEIVFTKDGDQGNRWNHACLNLSYQNGITIEIEASKGGKTSTKNKGDIAIDDIQLSTGACTCAGVTTLQKNSEKSS</sequence>
<gene>
    <name evidence="14" type="ORF">MEDL_49929</name>
</gene>
<evidence type="ECO:0000256" key="4">
    <source>
        <dbReference type="ARBA" id="ARBA00022833"/>
    </source>
</evidence>
<dbReference type="PROSITE" id="PS51864">
    <property type="entry name" value="ASTACIN"/>
    <property type="match status" value="1"/>
</dbReference>
<evidence type="ECO:0000259" key="13">
    <source>
        <dbReference type="PROSITE" id="PS51864"/>
    </source>
</evidence>
<dbReference type="OrthoDB" id="412155at2759"/>
<dbReference type="GO" id="GO:0046872">
    <property type="term" value="F:metal ion binding"/>
    <property type="evidence" value="ECO:0007669"/>
    <property type="project" value="UniProtKB-KW"/>
</dbReference>
<evidence type="ECO:0000259" key="11">
    <source>
        <dbReference type="PROSITE" id="PS50026"/>
    </source>
</evidence>
<dbReference type="SMART" id="SM00042">
    <property type="entry name" value="CUB"/>
    <property type="match status" value="1"/>
</dbReference>
<dbReference type="Proteomes" id="UP000683360">
    <property type="component" value="Unassembled WGS sequence"/>
</dbReference>
<dbReference type="Gene3D" id="2.60.120.290">
    <property type="entry name" value="Spermadhesin, CUB domain"/>
    <property type="match status" value="1"/>
</dbReference>
<evidence type="ECO:0000259" key="10">
    <source>
        <dbReference type="PROSITE" id="PS01180"/>
    </source>
</evidence>
<organism evidence="14 15">
    <name type="scientific">Mytilus edulis</name>
    <name type="common">Blue mussel</name>
    <dbReference type="NCBI Taxonomy" id="6550"/>
    <lineage>
        <taxon>Eukaryota</taxon>
        <taxon>Metazoa</taxon>
        <taxon>Spiralia</taxon>
        <taxon>Lophotrochozoa</taxon>
        <taxon>Mollusca</taxon>
        <taxon>Bivalvia</taxon>
        <taxon>Autobranchia</taxon>
        <taxon>Pteriomorphia</taxon>
        <taxon>Mytilida</taxon>
        <taxon>Mytiloidea</taxon>
        <taxon>Mytilidae</taxon>
        <taxon>Mytilinae</taxon>
        <taxon>Mytilus</taxon>
    </lineage>
</organism>
<keyword evidence="7" id="KW-0245">EGF-like domain</keyword>
<dbReference type="PRINTS" id="PR00020">
    <property type="entry name" value="MAMDOMAIN"/>
</dbReference>
<protein>
    <recommendedName>
        <fullName evidence="8">Metalloendopeptidase</fullName>
        <ecNumber evidence="8">3.4.24.-</ecNumber>
    </recommendedName>
</protein>
<dbReference type="AlphaFoldDB" id="A0A8S3U0V5"/>
<dbReference type="Pfam" id="PF00629">
    <property type="entry name" value="MAM"/>
    <property type="match status" value="3"/>
</dbReference>
<dbReference type="InterPro" id="IPR000859">
    <property type="entry name" value="CUB_dom"/>
</dbReference>
<dbReference type="InterPro" id="IPR024079">
    <property type="entry name" value="MetalloPept_cat_dom_sf"/>
</dbReference>
<dbReference type="InterPro" id="IPR013320">
    <property type="entry name" value="ConA-like_dom_sf"/>
</dbReference>
<feature type="compositionally biased region" description="Low complexity" evidence="9">
    <location>
        <begin position="616"/>
        <end position="765"/>
    </location>
</feature>
<dbReference type="PROSITE" id="PS01186">
    <property type="entry name" value="EGF_2"/>
    <property type="match status" value="1"/>
</dbReference>
<evidence type="ECO:0000256" key="5">
    <source>
        <dbReference type="ARBA" id="ARBA00023049"/>
    </source>
</evidence>
<dbReference type="SUPFAM" id="SSF55486">
    <property type="entry name" value="Metalloproteases ('zincins'), catalytic domain"/>
    <property type="match status" value="1"/>
</dbReference>
<evidence type="ECO:0000256" key="7">
    <source>
        <dbReference type="PROSITE-ProRule" id="PRU00076"/>
    </source>
</evidence>
<comment type="caution">
    <text evidence="7">Lacks conserved residue(s) required for the propagation of feature annotation.</text>
</comment>
<proteinExistence type="predicted"/>
<dbReference type="InterPro" id="IPR035914">
    <property type="entry name" value="Sperma_CUB_dom_sf"/>
</dbReference>